<keyword evidence="2" id="KW-1185">Reference proteome</keyword>
<name>A0A6N7UR79_9FIRM</name>
<evidence type="ECO:0000313" key="2">
    <source>
        <dbReference type="Proteomes" id="UP000434409"/>
    </source>
</evidence>
<comment type="caution">
    <text evidence="1">The sequence shown here is derived from an EMBL/GenBank/DDBJ whole genome shotgun (WGS) entry which is preliminary data.</text>
</comment>
<gene>
    <name evidence="1" type="ORF">FYJ34_02515</name>
</gene>
<accession>A0A6N7UR79</accession>
<dbReference type="Proteomes" id="UP000434409">
    <property type="component" value="Unassembled WGS sequence"/>
</dbReference>
<dbReference type="AlphaFoldDB" id="A0A6N7UR79"/>
<protein>
    <submittedName>
        <fullName evidence="1">Uncharacterized protein</fullName>
    </submittedName>
</protein>
<organism evidence="1 2">
    <name type="scientific">Suipraeoptans intestinalis</name>
    <dbReference type="NCBI Taxonomy" id="2606628"/>
    <lineage>
        <taxon>Bacteria</taxon>
        <taxon>Bacillati</taxon>
        <taxon>Bacillota</taxon>
        <taxon>Clostridia</taxon>
        <taxon>Lachnospirales</taxon>
        <taxon>Lachnospiraceae</taxon>
        <taxon>Suipraeoptans</taxon>
    </lineage>
</organism>
<reference evidence="1 2" key="1">
    <citation type="submission" date="2019-08" db="EMBL/GenBank/DDBJ databases">
        <title>In-depth cultivation of the pig gut microbiome towards novel bacterial diversity and tailored functional studies.</title>
        <authorList>
            <person name="Wylensek D."/>
            <person name="Hitch T.C.A."/>
            <person name="Clavel T."/>
        </authorList>
    </citation>
    <scope>NUCLEOTIDE SEQUENCE [LARGE SCALE GENOMIC DNA]</scope>
    <source>
        <strain evidence="1 2">68-1-5</strain>
    </source>
</reference>
<proteinExistence type="predicted"/>
<evidence type="ECO:0000313" key="1">
    <source>
        <dbReference type="EMBL" id="MSR93181.1"/>
    </source>
</evidence>
<sequence>MEKKLKRMLLLFSVLAILVWLGVKLSKPIAFTEKSGFVDIQKVKIFDGHYDLSNTKHRHGGEAKYLYLLYLGNQEVKISRNGQKILLEKKLGHLYKWRAKERDYELEIGEDKYYILYVCN</sequence>
<dbReference type="EMBL" id="VULY01000018">
    <property type="protein sequence ID" value="MSR93181.1"/>
    <property type="molecule type" value="Genomic_DNA"/>
</dbReference>
<dbReference type="RefSeq" id="WP_154475999.1">
    <property type="nucleotide sequence ID" value="NZ_JAQYBV010000071.1"/>
</dbReference>